<protein>
    <submittedName>
        <fullName evidence="1">Uncharacterized protein</fullName>
    </submittedName>
</protein>
<dbReference type="Proteomes" id="UP000002515">
    <property type="component" value="Chromosome"/>
</dbReference>
<evidence type="ECO:0000313" key="2">
    <source>
        <dbReference type="Proteomes" id="UP000002515"/>
    </source>
</evidence>
<organism evidence="1 2">
    <name type="scientific">Pseudomonas syringae pv. tomato (strain ATCC BAA-871 / DC3000)</name>
    <dbReference type="NCBI Taxonomy" id="223283"/>
    <lineage>
        <taxon>Bacteria</taxon>
        <taxon>Pseudomonadati</taxon>
        <taxon>Pseudomonadota</taxon>
        <taxon>Gammaproteobacteria</taxon>
        <taxon>Pseudomonadales</taxon>
        <taxon>Pseudomonadaceae</taxon>
        <taxon>Pseudomonas</taxon>
    </lineage>
</organism>
<dbReference type="KEGG" id="pst:PSPTO_3962"/>
<dbReference type="HOGENOM" id="CLU_3375440_0_0_6"/>
<keyword evidence="2" id="KW-1185">Reference proteome</keyword>
<accession>Q87Y47</accession>
<proteinExistence type="predicted"/>
<dbReference type="EMBL" id="AE016853">
    <property type="protein sequence ID" value="AAO57423.1"/>
    <property type="molecule type" value="Genomic_DNA"/>
</dbReference>
<name>Q87Y47_PSESM</name>
<sequence>MPSRKLFIPTIDLITDANYPRQRIFFHQSKEGLK</sequence>
<reference evidence="1 2" key="1">
    <citation type="journal article" date="2003" name="Proc. Natl. Acad. Sci. U.S.A.">
        <title>The complete genome sequence of the Arabidopsis and tomato pathogen Pseudomonas syringae pv. tomato DC3000.</title>
        <authorList>
            <person name="Buell C.R."/>
            <person name="Joardar V."/>
            <person name="Lindeberg M."/>
            <person name="Selengut J."/>
            <person name="Paulsen I.T."/>
            <person name="Gwinn M.L."/>
            <person name="Dodson R.J."/>
            <person name="Deboy R.T."/>
            <person name="Durkin A.S."/>
            <person name="Kolonay J.F."/>
            <person name="Madupu R."/>
            <person name="Daugherty S."/>
            <person name="Brinkac L."/>
            <person name="Beanan M.J."/>
            <person name="Haft D.H."/>
            <person name="Nelson W.C."/>
            <person name="Davidsen T."/>
            <person name="Zafar N."/>
            <person name="Zhou L."/>
            <person name="Liu J."/>
            <person name="Yuan Q."/>
            <person name="Khouri H."/>
            <person name="Fedorova N."/>
            <person name="Tran B."/>
            <person name="Russell D."/>
            <person name="Berry K."/>
            <person name="Utterback T."/>
            <person name="Van Aken S.E."/>
            <person name="Feldblyum T.V."/>
            <person name="D'Ascenzo M."/>
            <person name="Deng W.L."/>
            <person name="Ramos A.R."/>
            <person name="Alfano J.R."/>
            <person name="Cartinhour S."/>
            <person name="Chatterjee A.K."/>
            <person name="Delaney T.P."/>
            <person name="Lazarowitz S.G."/>
            <person name="Martin G.B."/>
            <person name="Schneider D.J."/>
            <person name="Tang X."/>
            <person name="Bender C.L."/>
            <person name="White O."/>
            <person name="Fraser C.M."/>
            <person name="Collmer A."/>
        </authorList>
    </citation>
    <scope>NUCLEOTIDE SEQUENCE [LARGE SCALE GENOMIC DNA]</scope>
    <source>
        <strain evidence="2">ATCC BAA-871 / DC3000</strain>
    </source>
</reference>
<gene>
    <name evidence="1" type="ordered locus">PSPTO_3962</name>
</gene>
<dbReference type="AlphaFoldDB" id="Q87Y47"/>
<evidence type="ECO:0000313" key="1">
    <source>
        <dbReference type="EMBL" id="AAO57423.1"/>
    </source>
</evidence>